<dbReference type="KEGG" id="bxe:Bxe_A3090"/>
<gene>
    <name evidence="4" type="ORF">Bxe_A3090</name>
</gene>
<proteinExistence type="predicted"/>
<evidence type="ECO:0000259" key="3">
    <source>
        <dbReference type="PROSITE" id="PS50966"/>
    </source>
</evidence>
<reference evidence="4 5" key="1">
    <citation type="journal article" date="2006" name="Proc. Natl. Acad. Sci. U.S.A.">
        <title>Burkholderia xenovorans LB400 harbors a multi-replicon, 9.73-Mbp genome shaped for versatility.</title>
        <authorList>
            <person name="Chain P.S."/>
            <person name="Denef V.J."/>
            <person name="Konstantinidis K.T."/>
            <person name="Vergez L.M."/>
            <person name="Agullo L."/>
            <person name="Reyes V.L."/>
            <person name="Hauser L."/>
            <person name="Cordova M."/>
            <person name="Gomez L."/>
            <person name="Gonzalez M."/>
            <person name="Land M."/>
            <person name="Lao V."/>
            <person name="Larimer F."/>
            <person name="LiPuma J.J."/>
            <person name="Mahenthiralingam E."/>
            <person name="Malfatti S.A."/>
            <person name="Marx C.J."/>
            <person name="Parnell J.J."/>
            <person name="Ramette A."/>
            <person name="Richardson P."/>
            <person name="Seeger M."/>
            <person name="Smith D."/>
            <person name="Spilker T."/>
            <person name="Sul W.J."/>
            <person name="Tsoi T.V."/>
            <person name="Ulrich L.E."/>
            <person name="Zhulin I.B."/>
            <person name="Tiedje J.M."/>
        </authorList>
    </citation>
    <scope>NUCLEOTIDE SEQUENCE [LARGE SCALE GENOMIC DNA]</scope>
    <source>
        <strain evidence="4 5">LB400</strain>
    </source>
</reference>
<sequence>MNGKSDVNTPKKLHLLTESEMNEIMFHVQGSSDEPYEVVFRRQPVGFTASCTCVAGANGQSCKHRINLILGVTTDVVSGNISAIPLIQSWVSGSAYETAAAQLFQAEQEFEQVKKRVAQSRKLVGLALRSGDIT</sequence>
<keyword evidence="1" id="KW-0863">Zinc-finger</keyword>
<keyword evidence="1" id="KW-0862">Zinc</keyword>
<dbReference type="PROSITE" id="PS50966">
    <property type="entry name" value="ZF_SWIM"/>
    <property type="match status" value="1"/>
</dbReference>
<dbReference type="EMBL" id="CP000270">
    <property type="protein sequence ID" value="ABE29889.1"/>
    <property type="molecule type" value="Genomic_DNA"/>
</dbReference>
<evidence type="ECO:0000256" key="1">
    <source>
        <dbReference type="PROSITE-ProRule" id="PRU00325"/>
    </source>
</evidence>
<dbReference type="GO" id="GO:0008270">
    <property type="term" value="F:zinc ion binding"/>
    <property type="evidence" value="ECO:0007669"/>
    <property type="project" value="UniProtKB-KW"/>
</dbReference>
<keyword evidence="1" id="KW-0479">Metal-binding</keyword>
<evidence type="ECO:0000313" key="5">
    <source>
        <dbReference type="Proteomes" id="UP000001817"/>
    </source>
</evidence>
<accession>Q141V0</accession>
<evidence type="ECO:0000256" key="2">
    <source>
        <dbReference type="SAM" id="Coils"/>
    </source>
</evidence>
<feature type="domain" description="SWIM-type" evidence="3">
    <location>
        <begin position="36"/>
        <end position="73"/>
    </location>
</feature>
<dbReference type="STRING" id="266265.Bxe_A3090"/>
<name>Q141V0_PARXL</name>
<organism evidence="4 5">
    <name type="scientific">Paraburkholderia xenovorans (strain LB400)</name>
    <dbReference type="NCBI Taxonomy" id="266265"/>
    <lineage>
        <taxon>Bacteria</taxon>
        <taxon>Pseudomonadati</taxon>
        <taxon>Pseudomonadota</taxon>
        <taxon>Betaproteobacteria</taxon>
        <taxon>Burkholderiales</taxon>
        <taxon>Burkholderiaceae</taxon>
        <taxon>Paraburkholderia</taxon>
    </lineage>
</organism>
<dbReference type="Proteomes" id="UP000001817">
    <property type="component" value="Chromosome 1"/>
</dbReference>
<protein>
    <recommendedName>
        <fullName evidence="3">SWIM-type domain-containing protein</fullName>
    </recommendedName>
</protein>
<dbReference type="AlphaFoldDB" id="Q141V0"/>
<feature type="coiled-coil region" evidence="2">
    <location>
        <begin position="96"/>
        <end position="123"/>
    </location>
</feature>
<dbReference type="InterPro" id="IPR007527">
    <property type="entry name" value="Znf_SWIM"/>
</dbReference>
<evidence type="ECO:0000313" key="4">
    <source>
        <dbReference type="EMBL" id="ABE29889.1"/>
    </source>
</evidence>
<dbReference type="eggNOG" id="ENOG50337Q4">
    <property type="taxonomic scope" value="Bacteria"/>
</dbReference>
<keyword evidence="2" id="KW-0175">Coiled coil</keyword>
<keyword evidence="5" id="KW-1185">Reference proteome</keyword>